<sequence length="243" mass="27879">MSRDCENLLSFIADELDAKEKRKFTEHMQHCRECSREYEQMTEIWNSLQLDFEEKEVPASLKAEVMNFVFENDKKSVRKIIGAKLKERRIFLQKQFTPVVAGIMLCIMGLIIFTIQWQNDLGDGEKINSVPVEVLSTLSLQGTEQKNKDTNGYAFILQQGETKRLVVQVNNLPRLEGSEVYQVWLLKNGERENAGIFKPGKNGEGMLIYQLAQNLHFDQIGITLEPDQYSSQPRGKKIMGSSL</sequence>
<proteinExistence type="predicted"/>
<dbReference type="PANTHER" id="PTHR37461:SF1">
    <property type="entry name" value="ANTI-SIGMA-K FACTOR RSKA"/>
    <property type="match status" value="1"/>
</dbReference>
<evidence type="ECO:0000256" key="6">
    <source>
        <dbReference type="ARBA" id="ARBA00023136"/>
    </source>
</evidence>
<comment type="caution">
    <text evidence="11">The sequence shown here is derived from an EMBL/GenBank/DDBJ whole genome shotgun (WGS) entry which is preliminary data.</text>
</comment>
<keyword evidence="6 9" id="KW-0472">Membrane</keyword>
<protein>
    <recommendedName>
        <fullName evidence="8">Regulator of SigK</fullName>
    </recommendedName>
    <alternativeName>
        <fullName evidence="7">Sigma-K anti-sigma factor RskA</fullName>
    </alternativeName>
</protein>
<evidence type="ECO:0000256" key="4">
    <source>
        <dbReference type="ARBA" id="ARBA00022692"/>
    </source>
</evidence>
<dbReference type="STRING" id="1714354.BLL40_03055"/>
<evidence type="ECO:0000256" key="7">
    <source>
        <dbReference type="ARBA" id="ARBA00029829"/>
    </source>
</evidence>
<dbReference type="Gene3D" id="1.10.10.1320">
    <property type="entry name" value="Anti-sigma factor, zinc-finger domain"/>
    <property type="match status" value="1"/>
</dbReference>
<dbReference type="InterPro" id="IPR041916">
    <property type="entry name" value="Anti_sigma_zinc_sf"/>
</dbReference>
<dbReference type="GO" id="GO:0006417">
    <property type="term" value="P:regulation of translation"/>
    <property type="evidence" value="ECO:0007669"/>
    <property type="project" value="TreeGrafter"/>
</dbReference>
<evidence type="ECO:0000256" key="1">
    <source>
        <dbReference type="ARBA" id="ARBA00004167"/>
    </source>
</evidence>
<dbReference type="PANTHER" id="PTHR37461">
    <property type="entry name" value="ANTI-SIGMA-K FACTOR RSKA"/>
    <property type="match status" value="1"/>
</dbReference>
<evidence type="ECO:0000256" key="5">
    <source>
        <dbReference type="ARBA" id="ARBA00022989"/>
    </source>
</evidence>
<reference evidence="11 12" key="1">
    <citation type="submission" date="2016-12" db="EMBL/GenBank/DDBJ databases">
        <title>Domibacillus sp. SAOS 44 whole genome sequencing.</title>
        <authorList>
            <person name="Verma A."/>
            <person name="Krishnamurthi S."/>
        </authorList>
    </citation>
    <scope>NUCLEOTIDE SEQUENCE [LARGE SCALE GENOMIC DNA]</scope>
    <source>
        <strain evidence="11 12">SAOS 44</strain>
    </source>
</reference>
<keyword evidence="3" id="KW-1003">Cell membrane</keyword>
<keyword evidence="4 9" id="KW-0812">Transmembrane</keyword>
<dbReference type="EMBL" id="MRWQ01000002">
    <property type="protein sequence ID" value="OKL37819.1"/>
    <property type="molecule type" value="Genomic_DNA"/>
</dbReference>
<comment type="subcellular location">
    <subcellularLocation>
        <location evidence="2">Cell membrane</location>
    </subcellularLocation>
    <subcellularLocation>
        <location evidence="1">Membrane</location>
        <topology evidence="1">Single-pass membrane protein</topology>
    </subcellularLocation>
</comment>
<evidence type="ECO:0000256" key="3">
    <source>
        <dbReference type="ARBA" id="ARBA00022475"/>
    </source>
</evidence>
<dbReference type="GO" id="GO:0005886">
    <property type="term" value="C:plasma membrane"/>
    <property type="evidence" value="ECO:0007669"/>
    <property type="project" value="UniProtKB-SubCell"/>
</dbReference>
<organism evidence="11 12">
    <name type="scientific">Domibacillus mangrovi</name>
    <dbReference type="NCBI Taxonomy" id="1714354"/>
    <lineage>
        <taxon>Bacteria</taxon>
        <taxon>Bacillati</taxon>
        <taxon>Bacillota</taxon>
        <taxon>Bacilli</taxon>
        <taxon>Bacillales</taxon>
        <taxon>Bacillaceae</taxon>
        <taxon>Domibacillus</taxon>
    </lineage>
</organism>
<dbReference type="Pfam" id="PF10099">
    <property type="entry name" value="RskA_C"/>
    <property type="match status" value="1"/>
</dbReference>
<evidence type="ECO:0000313" key="12">
    <source>
        <dbReference type="Proteomes" id="UP000186524"/>
    </source>
</evidence>
<feature type="domain" description="Anti-sigma K factor RskA C-terminal" evidence="10">
    <location>
        <begin position="132"/>
        <end position="234"/>
    </location>
</feature>
<evidence type="ECO:0000256" key="9">
    <source>
        <dbReference type="SAM" id="Phobius"/>
    </source>
</evidence>
<feature type="transmembrane region" description="Helical" evidence="9">
    <location>
        <begin position="96"/>
        <end position="117"/>
    </location>
</feature>
<dbReference type="RefSeq" id="WP_073710456.1">
    <property type="nucleotide sequence ID" value="NZ_MRWQ01000002.1"/>
</dbReference>
<name>A0A1Q5P6C0_9BACI</name>
<dbReference type="InterPro" id="IPR018764">
    <property type="entry name" value="RskA_C"/>
</dbReference>
<dbReference type="InterPro" id="IPR051474">
    <property type="entry name" value="Anti-sigma-K/W_factor"/>
</dbReference>
<evidence type="ECO:0000256" key="2">
    <source>
        <dbReference type="ARBA" id="ARBA00004236"/>
    </source>
</evidence>
<dbReference type="OrthoDB" id="150725at2"/>
<accession>A0A1Q5P6C0</accession>
<evidence type="ECO:0000313" key="11">
    <source>
        <dbReference type="EMBL" id="OKL37819.1"/>
    </source>
</evidence>
<dbReference type="AlphaFoldDB" id="A0A1Q5P6C0"/>
<keyword evidence="5 9" id="KW-1133">Transmembrane helix</keyword>
<dbReference type="Proteomes" id="UP000186524">
    <property type="component" value="Unassembled WGS sequence"/>
</dbReference>
<evidence type="ECO:0000256" key="8">
    <source>
        <dbReference type="ARBA" id="ARBA00030803"/>
    </source>
</evidence>
<evidence type="ECO:0000259" key="10">
    <source>
        <dbReference type="Pfam" id="PF10099"/>
    </source>
</evidence>
<gene>
    <name evidence="11" type="ORF">BLL40_03055</name>
</gene>
<keyword evidence="12" id="KW-1185">Reference proteome</keyword>
<dbReference type="GO" id="GO:0016989">
    <property type="term" value="F:sigma factor antagonist activity"/>
    <property type="evidence" value="ECO:0007669"/>
    <property type="project" value="TreeGrafter"/>
</dbReference>